<accession>A0A9W4FD18</accession>
<evidence type="ECO:0000313" key="2">
    <source>
        <dbReference type="EMBL" id="BBY90459.1"/>
    </source>
</evidence>
<keyword evidence="3" id="KW-1185">Reference proteome</keyword>
<dbReference type="Proteomes" id="UP000465785">
    <property type="component" value="Chromosome"/>
</dbReference>
<dbReference type="KEGG" id="mgau:MGALJ_01280"/>
<keyword evidence="1" id="KW-1133">Transmembrane helix</keyword>
<dbReference type="AlphaFoldDB" id="A0A9W4FD18"/>
<evidence type="ECO:0000313" key="3">
    <source>
        <dbReference type="Proteomes" id="UP000465785"/>
    </source>
</evidence>
<organism evidence="2 3">
    <name type="scientific">Mycobacterium gallinarum</name>
    <dbReference type="NCBI Taxonomy" id="39689"/>
    <lineage>
        <taxon>Bacteria</taxon>
        <taxon>Bacillati</taxon>
        <taxon>Actinomycetota</taxon>
        <taxon>Actinomycetes</taxon>
        <taxon>Mycobacteriales</taxon>
        <taxon>Mycobacteriaceae</taxon>
        <taxon>Mycobacterium</taxon>
    </lineage>
</organism>
<proteinExistence type="predicted"/>
<sequence length="218" mass="24019">MSGKPVWWRPHGRHPAAVENLKRDVMQQFTITWGRYWFSRIAGRNPLVRRDDRIQAWLVLLAALVTVLALPVAAAIGTSVYDARSRLYAEEAKHRHAVTATALENSTVEVGPGSADVSIFVRASWTSAGSDHVDVVKWADEATVGDQAEIWVDDITGGPVDAPVRPSRAAGDAVGVALTVWFAVLAITASTAYLTRLRIIHQRGIQWDRELEALKYQS</sequence>
<feature type="transmembrane region" description="Helical" evidence="1">
    <location>
        <begin position="173"/>
        <end position="194"/>
    </location>
</feature>
<keyword evidence="1" id="KW-0472">Membrane</keyword>
<reference evidence="2 3" key="1">
    <citation type="journal article" date="2019" name="Emerg. Microbes Infect.">
        <title>Comprehensive subspecies identification of 175 nontuberculous mycobacteria species based on 7547 genomic profiles.</title>
        <authorList>
            <person name="Matsumoto Y."/>
            <person name="Kinjo T."/>
            <person name="Motooka D."/>
            <person name="Nabeya D."/>
            <person name="Jung N."/>
            <person name="Uechi K."/>
            <person name="Horii T."/>
            <person name="Iida T."/>
            <person name="Fujita J."/>
            <person name="Nakamura S."/>
        </authorList>
    </citation>
    <scope>NUCLEOTIDE SEQUENCE [LARGE SCALE GENOMIC DNA]</scope>
    <source>
        <strain evidence="2 3">JCM 6399</strain>
    </source>
</reference>
<dbReference type="InterPro" id="IPR039708">
    <property type="entry name" value="MT1774/Rv1733c-like"/>
</dbReference>
<feature type="transmembrane region" description="Helical" evidence="1">
    <location>
        <begin position="54"/>
        <end position="76"/>
    </location>
</feature>
<dbReference type="PANTHER" id="PTHR42305:SF1">
    <property type="entry name" value="MEMBRANE PROTEIN RV1733C-RELATED"/>
    <property type="match status" value="1"/>
</dbReference>
<dbReference type="PANTHER" id="PTHR42305">
    <property type="entry name" value="MEMBRANE PROTEIN RV1733C-RELATED"/>
    <property type="match status" value="1"/>
</dbReference>
<evidence type="ECO:0000256" key="1">
    <source>
        <dbReference type="SAM" id="Phobius"/>
    </source>
</evidence>
<dbReference type="EMBL" id="AP022601">
    <property type="protein sequence ID" value="BBY90459.1"/>
    <property type="molecule type" value="Genomic_DNA"/>
</dbReference>
<keyword evidence="1" id="KW-0812">Transmembrane</keyword>
<protein>
    <submittedName>
        <fullName evidence="2">Membrane protein</fullName>
    </submittedName>
</protein>
<name>A0A9W4FD18_9MYCO</name>
<gene>
    <name evidence="2" type="ORF">MGALJ_01280</name>
</gene>